<sequence>MATNSAEDNPSIYCKCAPPSDIPRTHKITGILVDEEAVELYFEDTTFKKVVTLDYFKRLMLRNDLHMKLQIVSHNSATASTFLENDDLKYLAAKSLQVNFRGHYKRSTVLYFLRAGIFMEHLKMDVVIFE</sequence>
<name>A0AC34FWW4_9BILA</name>
<evidence type="ECO:0000313" key="2">
    <source>
        <dbReference type="WBParaSite" id="ES5_v2.g21701.t1"/>
    </source>
</evidence>
<reference evidence="2" key="1">
    <citation type="submission" date="2022-11" db="UniProtKB">
        <authorList>
            <consortium name="WormBaseParasite"/>
        </authorList>
    </citation>
    <scope>IDENTIFICATION</scope>
</reference>
<organism evidence="1 2">
    <name type="scientific">Panagrolaimus sp. ES5</name>
    <dbReference type="NCBI Taxonomy" id="591445"/>
    <lineage>
        <taxon>Eukaryota</taxon>
        <taxon>Metazoa</taxon>
        <taxon>Ecdysozoa</taxon>
        <taxon>Nematoda</taxon>
        <taxon>Chromadorea</taxon>
        <taxon>Rhabditida</taxon>
        <taxon>Tylenchina</taxon>
        <taxon>Panagrolaimomorpha</taxon>
        <taxon>Panagrolaimoidea</taxon>
        <taxon>Panagrolaimidae</taxon>
        <taxon>Panagrolaimus</taxon>
    </lineage>
</organism>
<dbReference type="Proteomes" id="UP000887579">
    <property type="component" value="Unplaced"/>
</dbReference>
<dbReference type="WBParaSite" id="ES5_v2.g21701.t1">
    <property type="protein sequence ID" value="ES5_v2.g21701.t1"/>
    <property type="gene ID" value="ES5_v2.g21701"/>
</dbReference>
<evidence type="ECO:0000313" key="1">
    <source>
        <dbReference type="Proteomes" id="UP000887579"/>
    </source>
</evidence>
<accession>A0AC34FWW4</accession>
<proteinExistence type="predicted"/>
<protein>
    <submittedName>
        <fullName evidence="2">Uncharacterized protein</fullName>
    </submittedName>
</protein>